<accession>A0AAY4ALF5</accession>
<evidence type="ECO:0000256" key="4">
    <source>
        <dbReference type="ARBA" id="ARBA00022525"/>
    </source>
</evidence>
<evidence type="ECO:0000313" key="7">
    <source>
        <dbReference type="Proteomes" id="UP000694580"/>
    </source>
</evidence>
<dbReference type="GO" id="GO:0005125">
    <property type="term" value="F:cytokine activity"/>
    <property type="evidence" value="ECO:0007669"/>
    <property type="project" value="UniProtKB-KW"/>
</dbReference>
<dbReference type="InterPro" id="IPR009079">
    <property type="entry name" value="4_helix_cytokine-like_core"/>
</dbReference>
<feature type="region of interest" description="Disordered" evidence="5">
    <location>
        <begin position="178"/>
        <end position="201"/>
    </location>
</feature>
<reference evidence="6 7" key="1">
    <citation type="submission" date="2020-06" db="EMBL/GenBank/DDBJ databases">
        <authorList>
            <consortium name="Wellcome Sanger Institute Data Sharing"/>
        </authorList>
    </citation>
    <scope>NUCLEOTIDE SEQUENCE [LARGE SCALE GENOMIC DNA]</scope>
</reference>
<protein>
    <submittedName>
        <fullName evidence="6">Uncharacterized protein</fullName>
    </submittedName>
</protein>
<dbReference type="Proteomes" id="UP000694580">
    <property type="component" value="Chromosome 6"/>
</dbReference>
<dbReference type="GO" id="GO:0005615">
    <property type="term" value="C:extracellular space"/>
    <property type="evidence" value="ECO:0007669"/>
    <property type="project" value="UniProtKB-KW"/>
</dbReference>
<dbReference type="GeneTree" id="ENSGT01030000234981"/>
<evidence type="ECO:0000256" key="1">
    <source>
        <dbReference type="ARBA" id="ARBA00004613"/>
    </source>
</evidence>
<dbReference type="AlphaFoldDB" id="A0AAY4ALF5"/>
<keyword evidence="7" id="KW-1185">Reference proteome</keyword>
<dbReference type="PANTHER" id="PTHR21353:SF9">
    <property type="match status" value="1"/>
</dbReference>
<evidence type="ECO:0000256" key="3">
    <source>
        <dbReference type="ARBA" id="ARBA00022514"/>
    </source>
</evidence>
<dbReference type="Ensembl" id="ENSDCDT00010010175.1">
    <property type="protein sequence ID" value="ENSDCDP00010009688.1"/>
    <property type="gene ID" value="ENSDCDG00010004313.1"/>
</dbReference>
<dbReference type="InterPro" id="IPR000151">
    <property type="entry name" value="Ciliary_neurotrophic_fac_CNTF"/>
</dbReference>
<name>A0AAY4ALF5_9TELE</name>
<comment type="subcellular location">
    <subcellularLocation>
        <location evidence="1">Secreted</location>
    </subcellularLocation>
</comment>
<dbReference type="Pfam" id="PF01110">
    <property type="entry name" value="CNTF"/>
    <property type="match status" value="1"/>
</dbReference>
<keyword evidence="4" id="KW-0964">Secreted</keyword>
<dbReference type="InterPro" id="IPR010681">
    <property type="entry name" value="PRF/CT"/>
</dbReference>
<reference evidence="6" key="2">
    <citation type="submission" date="2025-08" db="UniProtKB">
        <authorList>
            <consortium name="Ensembl"/>
        </authorList>
    </citation>
    <scope>IDENTIFICATION</scope>
</reference>
<evidence type="ECO:0000313" key="6">
    <source>
        <dbReference type="Ensembl" id="ENSDCDP00010009688.1"/>
    </source>
</evidence>
<dbReference type="Gene3D" id="1.20.1250.10">
    <property type="match status" value="1"/>
</dbReference>
<sequence length="249" mass="28707">MTLRPFHAFSVFTSYSSCPLSQMSAWWWLAVLLVHLVASCASLARQQLSLTNSVRFTRSVRTDVKKLLSRYKEQQLGDKHFEDRSLVLETLPSINTNYDSWLYIQDTERLNVASEGLQTFWTHLESHRKLLNEDTNRGRRSVEDQSLSQSFWNIQIDIRDLVKQVDVQLNRAKLEVGSSESAPCPSCEPSEGQTHRATTKPVQIAETLPSSLWARRLKGYIILRDLDRFLVRLARDLIFLKAKQQNKGV</sequence>
<proteinExistence type="inferred from homology"/>
<feature type="compositionally biased region" description="Low complexity" evidence="5">
    <location>
        <begin position="178"/>
        <end position="191"/>
    </location>
</feature>
<gene>
    <name evidence="6" type="primary">RAP1B</name>
</gene>
<evidence type="ECO:0000256" key="2">
    <source>
        <dbReference type="ARBA" id="ARBA00007432"/>
    </source>
</evidence>
<dbReference type="SUPFAM" id="SSF47266">
    <property type="entry name" value="4-helical cytokines"/>
    <property type="match status" value="1"/>
</dbReference>
<organism evidence="6 7">
    <name type="scientific">Denticeps clupeoides</name>
    <name type="common">denticle herring</name>
    <dbReference type="NCBI Taxonomy" id="299321"/>
    <lineage>
        <taxon>Eukaryota</taxon>
        <taxon>Metazoa</taxon>
        <taxon>Chordata</taxon>
        <taxon>Craniata</taxon>
        <taxon>Vertebrata</taxon>
        <taxon>Euteleostomi</taxon>
        <taxon>Actinopterygii</taxon>
        <taxon>Neopterygii</taxon>
        <taxon>Teleostei</taxon>
        <taxon>Clupei</taxon>
        <taxon>Clupeiformes</taxon>
        <taxon>Denticipitoidei</taxon>
        <taxon>Denticipitidae</taxon>
        <taxon>Denticeps</taxon>
    </lineage>
</organism>
<dbReference type="GO" id="GO:0005127">
    <property type="term" value="F:ciliary neurotrophic factor receptor binding"/>
    <property type="evidence" value="ECO:0007669"/>
    <property type="project" value="InterPro"/>
</dbReference>
<dbReference type="GO" id="GO:0070120">
    <property type="term" value="P:ciliary neurotrophic factor-mediated signaling pathway"/>
    <property type="evidence" value="ECO:0007669"/>
    <property type="project" value="InterPro"/>
</dbReference>
<evidence type="ECO:0000256" key="5">
    <source>
        <dbReference type="SAM" id="MobiDB-lite"/>
    </source>
</evidence>
<dbReference type="PANTHER" id="PTHR21353">
    <property type="match status" value="1"/>
</dbReference>
<keyword evidence="3" id="KW-0202">Cytokine</keyword>
<reference evidence="6" key="3">
    <citation type="submission" date="2025-09" db="UniProtKB">
        <authorList>
            <consortium name="Ensembl"/>
        </authorList>
    </citation>
    <scope>IDENTIFICATION</scope>
</reference>
<comment type="similarity">
    <text evidence="2">Belongs to the IL-6 superfamily.</text>
</comment>
<dbReference type="GO" id="GO:0043524">
    <property type="term" value="P:negative regulation of neuron apoptotic process"/>
    <property type="evidence" value="ECO:0007669"/>
    <property type="project" value="InterPro"/>
</dbReference>